<reference evidence="1" key="1">
    <citation type="submission" date="2021-03" db="EMBL/GenBank/DDBJ databases">
        <title>The complete genome sequence of Acetobacter sp. TBRC 12339.</title>
        <authorList>
            <person name="Charoenyingcharoen P."/>
            <person name="Yukphan P."/>
        </authorList>
    </citation>
    <scope>NUCLEOTIDE SEQUENCE</scope>
    <source>
        <strain evidence="1">TBRC 12339</strain>
    </source>
</reference>
<evidence type="ECO:0000313" key="2">
    <source>
        <dbReference type="Proteomes" id="UP000664073"/>
    </source>
</evidence>
<evidence type="ECO:0000313" key="1">
    <source>
        <dbReference type="EMBL" id="MBO1324798.1"/>
    </source>
</evidence>
<sequence length="149" mass="15748">MLDRAAILNLVPHQGASCLLDHCETWSDHALRAVVQDPCDPRNPLRRDGRLGPVVAAEIAMQAAALHGALTGRATGRPGYLAALRGLEILCDRLDHPQYGALVVDVAREHATADGLVYTFQVACAAGMRLASGAGTVLFPGMDSTERPA</sequence>
<dbReference type="InterPro" id="IPR016776">
    <property type="entry name" value="ApeP-like_dehydratase"/>
</dbReference>
<comment type="caution">
    <text evidence="1">The sequence shown here is derived from an EMBL/GenBank/DDBJ whole genome shotgun (WGS) entry which is preliminary data.</text>
</comment>
<dbReference type="SUPFAM" id="SSF54637">
    <property type="entry name" value="Thioesterase/thiol ester dehydrase-isomerase"/>
    <property type="match status" value="1"/>
</dbReference>
<dbReference type="InterPro" id="IPR029069">
    <property type="entry name" value="HotDog_dom_sf"/>
</dbReference>
<name>A0A939HN93_9PROT</name>
<accession>A0A939HN93</accession>
<gene>
    <name evidence="1" type="ORF">J2D77_06485</name>
</gene>
<dbReference type="Proteomes" id="UP000664073">
    <property type="component" value="Unassembled WGS sequence"/>
</dbReference>
<dbReference type="EMBL" id="JAFVMH010000002">
    <property type="protein sequence ID" value="MBO1324798.1"/>
    <property type="molecule type" value="Genomic_DNA"/>
</dbReference>
<proteinExistence type="predicted"/>
<protein>
    <submittedName>
        <fullName evidence="1">Phosphotransferase</fullName>
    </submittedName>
</protein>
<dbReference type="Pfam" id="PF22817">
    <property type="entry name" value="ApeP-like"/>
    <property type="match status" value="1"/>
</dbReference>
<dbReference type="AlphaFoldDB" id="A0A939HN93"/>
<organism evidence="1 2">
    <name type="scientific">Acetobacter garciniae</name>
    <dbReference type="NCBI Taxonomy" id="2817435"/>
    <lineage>
        <taxon>Bacteria</taxon>
        <taxon>Pseudomonadati</taxon>
        <taxon>Pseudomonadota</taxon>
        <taxon>Alphaproteobacteria</taxon>
        <taxon>Acetobacterales</taxon>
        <taxon>Acetobacteraceae</taxon>
        <taxon>Acetobacter</taxon>
    </lineage>
</organism>
<keyword evidence="2" id="KW-1185">Reference proteome</keyword>
<dbReference type="RefSeq" id="WP_207845445.1">
    <property type="nucleotide sequence ID" value="NZ_JAFVMH010000002.1"/>
</dbReference>